<dbReference type="EMBL" id="NAFL01000241">
    <property type="protein sequence ID" value="OSJ33451.1"/>
    <property type="molecule type" value="Genomic_DNA"/>
</dbReference>
<dbReference type="Proteomes" id="UP000193335">
    <property type="component" value="Unassembled WGS sequence"/>
</dbReference>
<gene>
    <name evidence="1" type="ORF">BSZ19_15490</name>
</gene>
<reference evidence="1 2" key="1">
    <citation type="submission" date="2017-03" db="EMBL/GenBank/DDBJ databases">
        <title>Whole genome sequences of fourteen strains of Bradyrhizobium canariense and one strain of Bradyrhizobium japonicum isolated from Lupinus (Papilionoideae: Genisteae) species in Algeria.</title>
        <authorList>
            <person name="Crovadore J."/>
            <person name="Chekireb D."/>
            <person name="Brachmann A."/>
            <person name="Chablais R."/>
            <person name="Cochard B."/>
            <person name="Lefort F."/>
        </authorList>
    </citation>
    <scope>NUCLEOTIDE SEQUENCE [LARGE SCALE GENOMIC DNA]</scope>
    <source>
        <strain evidence="1 2">UBMA197</strain>
    </source>
</reference>
<sequence length="71" mass="7830">MSRPSGSFLAAWTIHSSAISERRASFSGYPLPSFTAPETAGGYPRDAKADPTRPYVMWPGTQYEHLMLPAR</sequence>
<protein>
    <submittedName>
        <fullName evidence="1">Uncharacterized protein</fullName>
    </submittedName>
</protein>
<comment type="caution">
    <text evidence="1">The sequence shown here is derived from an EMBL/GenBank/DDBJ whole genome shotgun (WGS) entry which is preliminary data.</text>
</comment>
<accession>A0A1Y2JQJ2</accession>
<dbReference type="AlphaFoldDB" id="A0A1Y2JQJ2"/>
<evidence type="ECO:0000313" key="1">
    <source>
        <dbReference type="EMBL" id="OSJ33451.1"/>
    </source>
</evidence>
<organism evidence="1 2">
    <name type="scientific">Bradyrhizobium japonicum</name>
    <dbReference type="NCBI Taxonomy" id="375"/>
    <lineage>
        <taxon>Bacteria</taxon>
        <taxon>Pseudomonadati</taxon>
        <taxon>Pseudomonadota</taxon>
        <taxon>Alphaproteobacteria</taxon>
        <taxon>Hyphomicrobiales</taxon>
        <taxon>Nitrobacteraceae</taxon>
        <taxon>Bradyrhizobium</taxon>
    </lineage>
</organism>
<evidence type="ECO:0000313" key="2">
    <source>
        <dbReference type="Proteomes" id="UP000193335"/>
    </source>
</evidence>
<proteinExistence type="predicted"/>
<name>A0A1Y2JQJ2_BRAJP</name>